<dbReference type="AlphaFoldDB" id="A0A0M6WKX3"/>
<evidence type="ECO:0000313" key="9">
    <source>
        <dbReference type="EMBL" id="RHA83420.1"/>
    </source>
</evidence>
<dbReference type="EMBL" id="QSKW01000042">
    <property type="protein sequence ID" value="RHE91261.1"/>
    <property type="molecule type" value="Genomic_DNA"/>
</dbReference>
<evidence type="ECO:0000313" key="14">
    <source>
        <dbReference type="Proteomes" id="UP000095453"/>
    </source>
</evidence>
<dbReference type="RefSeq" id="WP_007884775.1">
    <property type="nucleotide sequence ID" value="NZ_CABJFX010000041.1"/>
</dbReference>
<dbReference type="PANTHER" id="PTHR45772">
    <property type="entry name" value="CONSERVED COMPONENT OF ABC TRANSPORTER FOR NATURAL AMINO ACIDS-RELATED"/>
    <property type="match status" value="1"/>
</dbReference>
<evidence type="ECO:0000313" key="11">
    <source>
        <dbReference type="EMBL" id="RHF83658.1"/>
    </source>
</evidence>
<keyword evidence="6" id="KW-0378">Hydrolase</keyword>
<evidence type="ECO:0000313" key="17">
    <source>
        <dbReference type="Proteomes" id="UP000283738"/>
    </source>
</evidence>
<evidence type="ECO:0000256" key="1">
    <source>
        <dbReference type="ARBA" id="ARBA00022448"/>
    </source>
</evidence>
<dbReference type="GO" id="GO:0005524">
    <property type="term" value="F:ATP binding"/>
    <property type="evidence" value="ECO:0007669"/>
    <property type="project" value="UniProtKB-KW"/>
</dbReference>
<dbReference type="EMBL" id="QRHP01000010">
    <property type="protein sequence ID" value="RHF83658.1"/>
    <property type="molecule type" value="Genomic_DNA"/>
</dbReference>
<keyword evidence="1" id="KW-0813">Transport</keyword>
<organism evidence="5 12">
    <name type="scientific">Roseburia inulinivorans</name>
    <dbReference type="NCBI Taxonomy" id="360807"/>
    <lineage>
        <taxon>Bacteria</taxon>
        <taxon>Bacillati</taxon>
        <taxon>Bacillota</taxon>
        <taxon>Clostridia</taxon>
        <taxon>Lachnospirales</taxon>
        <taxon>Lachnospiraceae</taxon>
        <taxon>Roseburia</taxon>
    </lineage>
</organism>
<evidence type="ECO:0000256" key="2">
    <source>
        <dbReference type="ARBA" id="ARBA00022741"/>
    </source>
</evidence>
<dbReference type="Pfam" id="PF00005">
    <property type="entry name" value="ABC_tran"/>
    <property type="match status" value="1"/>
</dbReference>
<dbReference type="Proteomes" id="UP000049828">
    <property type="component" value="Unassembled WGS sequence"/>
</dbReference>
<name>A0A0M6WKX3_9FIRM</name>
<reference evidence="5" key="1">
    <citation type="submission" date="2015-05" db="EMBL/GenBank/DDBJ databases">
        <authorList>
            <person name="Wang D.B."/>
            <person name="Wang M."/>
        </authorList>
    </citation>
    <scope>NUCLEOTIDE SEQUENCE [LARGE SCALE GENOMIC DNA]</scope>
    <source>
        <strain evidence="5">L1-83</strain>
    </source>
</reference>
<proteinExistence type="predicted"/>
<dbReference type="InterPro" id="IPR003593">
    <property type="entry name" value="AAA+_ATPase"/>
</dbReference>
<dbReference type="Proteomes" id="UP000286271">
    <property type="component" value="Unassembled WGS sequence"/>
</dbReference>
<evidence type="ECO:0000313" key="5">
    <source>
        <dbReference type="EMBL" id="CRL37691.1"/>
    </source>
</evidence>
<dbReference type="GO" id="GO:0016887">
    <property type="term" value="F:ATP hydrolysis activity"/>
    <property type="evidence" value="ECO:0007669"/>
    <property type="project" value="InterPro"/>
</dbReference>
<dbReference type="Proteomes" id="UP000283738">
    <property type="component" value="Unassembled WGS sequence"/>
</dbReference>
<gene>
    <name evidence="7" type="primary">lptB_1</name>
    <name evidence="6" type="synonym">lptB_2</name>
    <name evidence="11" type="ORF">DW654_09865</name>
    <name evidence="10" type="ORF">DW707_16770</name>
    <name evidence="9" type="ORF">DW914_16665</name>
    <name evidence="8" type="ORF">DWY96_16465</name>
    <name evidence="7" type="ORF">ERS852392_01191</name>
    <name evidence="6" type="ORF">ERS852444_03122</name>
    <name evidence="5" type="ORF">RIL183_20741</name>
</gene>
<evidence type="ECO:0000313" key="16">
    <source>
        <dbReference type="Proteomes" id="UP000283701"/>
    </source>
</evidence>
<dbReference type="SMART" id="SM00382">
    <property type="entry name" value="AAA"/>
    <property type="match status" value="1"/>
</dbReference>
<evidence type="ECO:0000256" key="3">
    <source>
        <dbReference type="ARBA" id="ARBA00022840"/>
    </source>
</evidence>
<dbReference type="EMBL" id="CYXX01000033">
    <property type="protein sequence ID" value="CUN28121.1"/>
    <property type="molecule type" value="Genomic_DNA"/>
</dbReference>
<dbReference type="Proteomes" id="UP000283492">
    <property type="component" value="Unassembled WGS sequence"/>
</dbReference>
<keyword evidence="3 6" id="KW-0067">ATP-binding</keyword>
<dbReference type="EC" id="3.6.3.-" evidence="6"/>
<dbReference type="EMBL" id="QRTF01000057">
    <property type="protein sequence ID" value="RGQ43810.1"/>
    <property type="molecule type" value="Genomic_DNA"/>
</dbReference>
<evidence type="ECO:0000313" key="7">
    <source>
        <dbReference type="EMBL" id="CUN72231.1"/>
    </source>
</evidence>
<dbReference type="SUPFAM" id="SSF52540">
    <property type="entry name" value="P-loop containing nucleoside triphosphate hydrolases"/>
    <property type="match status" value="1"/>
</dbReference>
<feature type="domain" description="ABC transporter" evidence="4">
    <location>
        <begin position="2"/>
        <end position="235"/>
    </location>
</feature>
<dbReference type="PANTHER" id="PTHR45772:SF10">
    <property type="entry name" value="LIPOPOLYSACCHARIDE EXPORT SYSTEM ATP-BINDING PROTEIN LPTB"/>
    <property type="match status" value="1"/>
</dbReference>
<keyword evidence="2" id="KW-0547">Nucleotide-binding</keyword>
<dbReference type="InterPro" id="IPR027417">
    <property type="entry name" value="P-loop_NTPase"/>
</dbReference>
<dbReference type="GO" id="GO:0005886">
    <property type="term" value="C:plasma membrane"/>
    <property type="evidence" value="ECO:0007669"/>
    <property type="project" value="TreeGrafter"/>
</dbReference>
<dbReference type="PROSITE" id="PS50893">
    <property type="entry name" value="ABC_TRANSPORTER_2"/>
    <property type="match status" value="1"/>
</dbReference>
<dbReference type="Proteomes" id="UP000095453">
    <property type="component" value="Unassembled WGS sequence"/>
</dbReference>
<protein>
    <submittedName>
        <fullName evidence="5">ABC-type transport system involved in Fe-S cluster assembly, ATPase component</fullName>
    </submittedName>
    <submittedName>
        <fullName evidence="8">ATP-binding cassette domain-containing protein</fullName>
    </submittedName>
    <submittedName>
        <fullName evidence="6">Lipopolysaccharide export system ATP-binding protein LptB</fullName>
        <ecNumber evidence="6">3.6.3.-</ecNumber>
    </submittedName>
</protein>
<evidence type="ECO:0000313" key="12">
    <source>
        <dbReference type="Proteomes" id="UP000049828"/>
    </source>
</evidence>
<dbReference type="OrthoDB" id="9806149at2"/>
<reference evidence="12" key="2">
    <citation type="submission" date="2015-05" db="EMBL/GenBank/DDBJ databases">
        <authorList>
            <consortium name="Pathogen Informatics"/>
        </authorList>
    </citation>
    <scope>NUCLEOTIDE SEQUENCE [LARGE SCALE GENOMIC DNA]</scope>
    <source>
        <strain evidence="7 13">2789STDY5608835</strain>
        <strain evidence="6 14">2789STDY5608887</strain>
        <strain evidence="12">L1-83</strain>
    </source>
</reference>
<evidence type="ECO:0000313" key="8">
    <source>
        <dbReference type="EMBL" id="RGQ43810.1"/>
    </source>
</evidence>
<dbReference type="GeneID" id="75162539"/>
<dbReference type="EMBL" id="CYYR01000006">
    <property type="protein sequence ID" value="CUN72231.1"/>
    <property type="molecule type" value="Genomic_DNA"/>
</dbReference>
<evidence type="ECO:0000313" key="6">
    <source>
        <dbReference type="EMBL" id="CUN28121.1"/>
    </source>
</evidence>
<dbReference type="Proteomes" id="UP000095395">
    <property type="component" value="Unassembled WGS sequence"/>
</dbReference>
<dbReference type="InterPro" id="IPR017871">
    <property type="entry name" value="ABC_transporter-like_CS"/>
</dbReference>
<evidence type="ECO:0000313" key="15">
    <source>
        <dbReference type="Proteomes" id="UP000283492"/>
    </source>
</evidence>
<dbReference type="InterPro" id="IPR003439">
    <property type="entry name" value="ABC_transporter-like_ATP-bd"/>
</dbReference>
<dbReference type="EMBL" id="QSFX01000041">
    <property type="protein sequence ID" value="RHA83420.1"/>
    <property type="molecule type" value="Genomic_DNA"/>
</dbReference>
<dbReference type="PROSITE" id="PS00211">
    <property type="entry name" value="ABC_TRANSPORTER_1"/>
    <property type="match status" value="1"/>
</dbReference>
<dbReference type="EMBL" id="CVRS01000068">
    <property type="protein sequence ID" value="CRL37691.1"/>
    <property type="molecule type" value="Genomic_DNA"/>
</dbReference>
<evidence type="ECO:0000313" key="18">
    <source>
        <dbReference type="Proteomes" id="UP000286271"/>
    </source>
</evidence>
<keyword evidence="12" id="KW-1185">Reference proteome</keyword>
<evidence type="ECO:0000313" key="13">
    <source>
        <dbReference type="Proteomes" id="UP000095395"/>
    </source>
</evidence>
<dbReference type="Gene3D" id="3.40.50.300">
    <property type="entry name" value="P-loop containing nucleotide triphosphate hydrolases"/>
    <property type="match status" value="1"/>
</dbReference>
<reference evidence="15 16" key="3">
    <citation type="submission" date="2018-08" db="EMBL/GenBank/DDBJ databases">
        <title>A genome reference for cultivated species of the human gut microbiota.</title>
        <authorList>
            <person name="Zou Y."/>
            <person name="Xue W."/>
            <person name="Luo G."/>
        </authorList>
    </citation>
    <scope>NUCLEOTIDE SEQUENCE [LARGE SCALE GENOMIC DNA]</scope>
    <source>
        <strain evidence="8 17">AF28-15</strain>
        <strain evidence="11 16">AM23-23AC</strain>
        <strain evidence="10 18">AM27-11</strain>
        <strain evidence="9 15">AM42-1AC</strain>
    </source>
</reference>
<dbReference type="Proteomes" id="UP000283701">
    <property type="component" value="Unassembled WGS sequence"/>
</dbReference>
<accession>A0A0M6WKX3</accession>
<dbReference type="InterPro" id="IPR051120">
    <property type="entry name" value="ABC_AA/LPS_Transport"/>
</dbReference>
<dbReference type="STRING" id="360807.ERS852392_01191"/>
<evidence type="ECO:0000259" key="4">
    <source>
        <dbReference type="PROSITE" id="PS50893"/>
    </source>
</evidence>
<evidence type="ECO:0000313" key="10">
    <source>
        <dbReference type="EMBL" id="RHE91261.1"/>
    </source>
</evidence>
<sequence>MLELRNITYEVDDNNENKEILKNVSVTIDDHFVAITGPNGGGKSTLAKMIAGIIRPTSGQILLDGEDITGLNITERARKGISFAFQQPVHFKGLTVKDLITIAAGKEMSVNEICDILSEVGLCAREYIDREINGSLSGGELKRIEIAMITARGTKLSIFDEPEAGIDLWSFNSLIKVFEKMRDEINGTILIISHQERILDIADKIIVIADGQVRKTGTKAEVLPELLNTAQTCQTLIDKA</sequence>